<evidence type="ECO:0000313" key="1">
    <source>
        <dbReference type="EMBL" id="CAH2264747.1"/>
    </source>
</evidence>
<proteinExistence type="predicted"/>
<dbReference type="EMBL" id="CAKXAJ010026260">
    <property type="protein sequence ID" value="CAH2264747.1"/>
    <property type="molecule type" value="Genomic_DNA"/>
</dbReference>
<comment type="caution">
    <text evidence="1">The sequence shown here is derived from an EMBL/GenBank/DDBJ whole genome shotgun (WGS) entry which is preliminary data.</text>
</comment>
<accession>A0A8S4SBP4</accession>
<organism evidence="1 2">
    <name type="scientific">Pararge aegeria aegeria</name>
    <dbReference type="NCBI Taxonomy" id="348720"/>
    <lineage>
        <taxon>Eukaryota</taxon>
        <taxon>Metazoa</taxon>
        <taxon>Ecdysozoa</taxon>
        <taxon>Arthropoda</taxon>
        <taxon>Hexapoda</taxon>
        <taxon>Insecta</taxon>
        <taxon>Pterygota</taxon>
        <taxon>Neoptera</taxon>
        <taxon>Endopterygota</taxon>
        <taxon>Lepidoptera</taxon>
        <taxon>Glossata</taxon>
        <taxon>Ditrysia</taxon>
        <taxon>Papilionoidea</taxon>
        <taxon>Nymphalidae</taxon>
        <taxon>Satyrinae</taxon>
        <taxon>Satyrini</taxon>
        <taxon>Parargina</taxon>
        <taxon>Pararge</taxon>
    </lineage>
</organism>
<evidence type="ECO:0000313" key="2">
    <source>
        <dbReference type="Proteomes" id="UP000838756"/>
    </source>
</evidence>
<keyword evidence="2" id="KW-1185">Reference proteome</keyword>
<protein>
    <submittedName>
        <fullName evidence="1">Jg5439 protein</fullName>
    </submittedName>
</protein>
<sequence>MGMASVALSGGPSSSYGPHLLRFEVMCVLCNAIPIGPMVKENIVREPACLRVRHDVRSLLPTWLVWWTLGLSILREDPCPVVDDDDKED</sequence>
<reference evidence="1" key="1">
    <citation type="submission" date="2022-03" db="EMBL/GenBank/DDBJ databases">
        <authorList>
            <person name="Lindestad O."/>
        </authorList>
    </citation>
    <scope>NUCLEOTIDE SEQUENCE</scope>
</reference>
<dbReference type="AlphaFoldDB" id="A0A8S4SBP4"/>
<dbReference type="Proteomes" id="UP000838756">
    <property type="component" value="Unassembled WGS sequence"/>
</dbReference>
<name>A0A8S4SBP4_9NEOP</name>
<gene>
    <name evidence="1" type="primary">jg5439</name>
    <name evidence="1" type="ORF">PAEG_LOCUS24675</name>
</gene>